<accession>A0A815JGV7</accession>
<dbReference type="AlphaFoldDB" id="A0A815JGV7"/>
<keyword evidence="2" id="KW-0472">Membrane</keyword>
<feature type="transmembrane region" description="Helical" evidence="2">
    <location>
        <begin position="26"/>
        <end position="50"/>
    </location>
</feature>
<dbReference type="OrthoDB" id="45365at2759"/>
<name>A0A815JGV7_ADIRI</name>
<protein>
    <submittedName>
        <fullName evidence="4">Uncharacterized protein</fullName>
    </submittedName>
</protein>
<comment type="caution">
    <text evidence="4">The sequence shown here is derived from an EMBL/GenBank/DDBJ whole genome shotgun (WGS) entry which is preliminary data.</text>
</comment>
<reference evidence="4" key="1">
    <citation type="submission" date="2021-02" db="EMBL/GenBank/DDBJ databases">
        <authorList>
            <person name="Nowell W R."/>
        </authorList>
    </citation>
    <scope>NUCLEOTIDE SEQUENCE</scope>
</reference>
<evidence type="ECO:0000313" key="5">
    <source>
        <dbReference type="Proteomes" id="UP000663828"/>
    </source>
</evidence>
<dbReference type="Gene3D" id="2.130.10.80">
    <property type="entry name" value="Galactose oxidase/kelch, beta-propeller"/>
    <property type="match status" value="1"/>
</dbReference>
<dbReference type="SUPFAM" id="SSF117281">
    <property type="entry name" value="Kelch motif"/>
    <property type="match status" value="1"/>
</dbReference>
<proteinExistence type="predicted"/>
<keyword evidence="2" id="KW-1133">Transmembrane helix</keyword>
<evidence type="ECO:0000313" key="3">
    <source>
        <dbReference type="EMBL" id="CAF1257222.1"/>
    </source>
</evidence>
<dbReference type="EMBL" id="CAJNOJ010000299">
    <property type="protein sequence ID" value="CAF1380845.1"/>
    <property type="molecule type" value="Genomic_DNA"/>
</dbReference>
<keyword evidence="1" id="KW-0880">Kelch repeat</keyword>
<organism evidence="4 6">
    <name type="scientific">Adineta ricciae</name>
    <name type="common">Rotifer</name>
    <dbReference type="NCBI Taxonomy" id="249248"/>
    <lineage>
        <taxon>Eukaryota</taxon>
        <taxon>Metazoa</taxon>
        <taxon>Spiralia</taxon>
        <taxon>Gnathifera</taxon>
        <taxon>Rotifera</taxon>
        <taxon>Eurotatoria</taxon>
        <taxon>Bdelloidea</taxon>
        <taxon>Adinetida</taxon>
        <taxon>Adinetidae</taxon>
        <taxon>Adineta</taxon>
    </lineage>
</organism>
<evidence type="ECO:0000313" key="4">
    <source>
        <dbReference type="EMBL" id="CAF1380845.1"/>
    </source>
</evidence>
<evidence type="ECO:0000256" key="2">
    <source>
        <dbReference type="SAM" id="Phobius"/>
    </source>
</evidence>
<dbReference type="EMBL" id="CAJNOR010002168">
    <property type="protein sequence ID" value="CAF1257222.1"/>
    <property type="molecule type" value="Genomic_DNA"/>
</dbReference>
<dbReference type="InterPro" id="IPR015915">
    <property type="entry name" value="Kelch-typ_b-propeller"/>
</dbReference>
<sequence>MQRESAFSESTHKKLKIYQYWQGRGIKLICISVIIIIFIIILSLALVLALRKSNKAETTDTTITSTMTVTATTTSERFSSRNIGNMTQVRYRHAASVSNNKKVLVAAGYTGQFYLDNAEIYEPSTGSMETVREFYTLSALPDDRILA</sequence>
<dbReference type="Proteomes" id="UP000663828">
    <property type="component" value="Unassembled WGS sequence"/>
</dbReference>
<dbReference type="InterPro" id="IPR006652">
    <property type="entry name" value="Kelch_1"/>
</dbReference>
<dbReference type="Pfam" id="PF01344">
    <property type="entry name" value="Kelch_1"/>
    <property type="match status" value="1"/>
</dbReference>
<dbReference type="InterPro" id="IPR037293">
    <property type="entry name" value="Gal_Oxidase_central_sf"/>
</dbReference>
<keyword evidence="2" id="KW-0812">Transmembrane</keyword>
<gene>
    <name evidence="4" type="ORF">EDS130_LOCUS34915</name>
    <name evidence="3" type="ORF">XAT740_LOCUS26581</name>
</gene>
<evidence type="ECO:0000313" key="6">
    <source>
        <dbReference type="Proteomes" id="UP000663852"/>
    </source>
</evidence>
<dbReference type="Proteomes" id="UP000663852">
    <property type="component" value="Unassembled WGS sequence"/>
</dbReference>
<evidence type="ECO:0000256" key="1">
    <source>
        <dbReference type="ARBA" id="ARBA00022441"/>
    </source>
</evidence>
<keyword evidence="5" id="KW-1185">Reference proteome</keyword>